<feature type="transmembrane region" description="Helical" evidence="5">
    <location>
        <begin position="168"/>
        <end position="186"/>
    </location>
</feature>
<dbReference type="PANTHER" id="PTHR23508:SF10">
    <property type="entry name" value="CARBOXYLIC ACID TRANSPORTER PROTEIN HOMOLOG"/>
    <property type="match status" value="1"/>
</dbReference>
<dbReference type="EMBL" id="CAEZUN010000157">
    <property type="protein sequence ID" value="CAB4609202.1"/>
    <property type="molecule type" value="Genomic_DNA"/>
</dbReference>
<feature type="domain" description="Major facilitator superfamily (MFS) profile" evidence="6">
    <location>
        <begin position="17"/>
        <end position="393"/>
    </location>
</feature>
<keyword evidence="4 5" id="KW-0472">Membrane</keyword>
<feature type="transmembrane region" description="Helical" evidence="5">
    <location>
        <begin position="246"/>
        <end position="268"/>
    </location>
</feature>
<protein>
    <submittedName>
        <fullName evidence="7">Unannotated protein</fullName>
    </submittedName>
</protein>
<feature type="transmembrane region" description="Helical" evidence="5">
    <location>
        <begin position="220"/>
        <end position="240"/>
    </location>
</feature>
<gene>
    <name evidence="7" type="ORF">UFOPK1826_01152</name>
</gene>
<comment type="subcellular location">
    <subcellularLocation>
        <location evidence="1">Membrane</location>
        <topology evidence="1">Multi-pass membrane protein</topology>
    </subcellularLocation>
</comment>
<feature type="transmembrane region" description="Helical" evidence="5">
    <location>
        <begin position="280"/>
        <end position="298"/>
    </location>
</feature>
<organism evidence="7">
    <name type="scientific">freshwater metagenome</name>
    <dbReference type="NCBI Taxonomy" id="449393"/>
    <lineage>
        <taxon>unclassified sequences</taxon>
        <taxon>metagenomes</taxon>
        <taxon>ecological metagenomes</taxon>
    </lineage>
</organism>
<dbReference type="PROSITE" id="PS50850">
    <property type="entry name" value="MFS"/>
    <property type="match status" value="1"/>
</dbReference>
<feature type="transmembrane region" description="Helical" evidence="5">
    <location>
        <begin position="367"/>
        <end position="389"/>
    </location>
</feature>
<evidence type="ECO:0000256" key="1">
    <source>
        <dbReference type="ARBA" id="ARBA00004141"/>
    </source>
</evidence>
<evidence type="ECO:0000259" key="6">
    <source>
        <dbReference type="PROSITE" id="PS50850"/>
    </source>
</evidence>
<reference evidence="7" key="1">
    <citation type="submission" date="2020-05" db="EMBL/GenBank/DDBJ databases">
        <authorList>
            <person name="Chiriac C."/>
            <person name="Salcher M."/>
            <person name="Ghai R."/>
            <person name="Kavagutti S V."/>
        </authorList>
    </citation>
    <scope>NUCLEOTIDE SEQUENCE</scope>
</reference>
<feature type="transmembrane region" description="Helical" evidence="5">
    <location>
        <begin position="141"/>
        <end position="162"/>
    </location>
</feature>
<name>A0A6J6H675_9ZZZZ</name>
<proteinExistence type="predicted"/>
<dbReference type="Pfam" id="PF07690">
    <property type="entry name" value="MFS_1"/>
    <property type="match status" value="1"/>
</dbReference>
<evidence type="ECO:0000256" key="2">
    <source>
        <dbReference type="ARBA" id="ARBA00022692"/>
    </source>
</evidence>
<dbReference type="GO" id="GO:0046943">
    <property type="term" value="F:carboxylic acid transmembrane transporter activity"/>
    <property type="evidence" value="ECO:0007669"/>
    <property type="project" value="TreeGrafter"/>
</dbReference>
<evidence type="ECO:0000256" key="3">
    <source>
        <dbReference type="ARBA" id="ARBA00022989"/>
    </source>
</evidence>
<dbReference type="InterPro" id="IPR020846">
    <property type="entry name" value="MFS_dom"/>
</dbReference>
<dbReference type="GO" id="GO:0005886">
    <property type="term" value="C:plasma membrane"/>
    <property type="evidence" value="ECO:0007669"/>
    <property type="project" value="TreeGrafter"/>
</dbReference>
<dbReference type="PANTHER" id="PTHR23508">
    <property type="entry name" value="CARBOXYLIC ACID TRANSPORTER PROTEIN HOMOLOG"/>
    <property type="match status" value="1"/>
</dbReference>
<evidence type="ECO:0000256" key="4">
    <source>
        <dbReference type="ARBA" id="ARBA00023136"/>
    </source>
</evidence>
<dbReference type="SUPFAM" id="SSF103473">
    <property type="entry name" value="MFS general substrate transporter"/>
    <property type="match status" value="1"/>
</dbReference>
<feature type="transmembrane region" description="Helical" evidence="5">
    <location>
        <begin position="337"/>
        <end position="361"/>
    </location>
</feature>
<evidence type="ECO:0000313" key="7">
    <source>
        <dbReference type="EMBL" id="CAB4609202.1"/>
    </source>
</evidence>
<feature type="transmembrane region" description="Helical" evidence="5">
    <location>
        <begin position="82"/>
        <end position="106"/>
    </location>
</feature>
<dbReference type="AlphaFoldDB" id="A0A6J6H675"/>
<accession>A0A6J6H675</accession>
<feature type="transmembrane region" description="Helical" evidence="5">
    <location>
        <begin position="55"/>
        <end position="75"/>
    </location>
</feature>
<keyword evidence="2 5" id="KW-0812">Transmembrane</keyword>
<sequence length="410" mass="44061">MSRKRRTPALTPRQRTILWLLALACLPATYANTLFTQTVAYAAQDFGVSEQGQGIGAAIIRWGVLIALPLTALADRIGRRRLIIWCAFGAPIVTALGGLAPSFAILVATQTIGRPLALVLTILIGIVATEEMPRDSRAWAISVLALAAGLGAGIALAALPIADLGAGSWRIIYAISLVWIFLAIILQRRMPETTRFIEHHQKHLRSETHIERSRLFTQSLVAIFGNIFIAASSVFQIRYLRDVREYSAVMITAFTLITGTPASIGLLVGGRVADSRGRRLLSAITFPLGAILLTVAFSTSGKPMWLASLTGGICLGLAYPAMAVYRGEMFPTLHRSFASGVIMTSSLIGGSVGLVGAGYFLNRDISYGTVMSWLSLGPVVAGVLIYTTFPESAHRELEELNPQDVTTAEP</sequence>
<evidence type="ECO:0000256" key="5">
    <source>
        <dbReference type="SAM" id="Phobius"/>
    </source>
</evidence>
<dbReference type="InterPro" id="IPR011701">
    <property type="entry name" value="MFS"/>
</dbReference>
<keyword evidence="3 5" id="KW-1133">Transmembrane helix</keyword>
<dbReference type="Gene3D" id="1.20.1250.20">
    <property type="entry name" value="MFS general substrate transporter like domains"/>
    <property type="match status" value="2"/>
</dbReference>
<feature type="transmembrane region" description="Helical" evidence="5">
    <location>
        <begin position="112"/>
        <end position="129"/>
    </location>
</feature>
<dbReference type="InterPro" id="IPR036259">
    <property type="entry name" value="MFS_trans_sf"/>
</dbReference>
<feature type="transmembrane region" description="Helical" evidence="5">
    <location>
        <begin position="304"/>
        <end position="325"/>
    </location>
</feature>